<reference evidence="1 2" key="1">
    <citation type="submission" date="2018-12" db="EMBL/GenBank/DDBJ databases">
        <title>Complete Genome Sequence of the Corallopyronin A producing Myxobacterium Corallococcus coralloides B035.</title>
        <authorList>
            <person name="Bouhired S.M."/>
            <person name="Rupp O."/>
            <person name="Blom J."/>
            <person name="Schaeberle T.F."/>
            <person name="Kehraus S."/>
            <person name="Schiefer A."/>
            <person name="Pfarr K."/>
            <person name="Goesmann A."/>
            <person name="Hoerauf A."/>
            <person name="Koenig G.M."/>
        </authorList>
    </citation>
    <scope>NUCLEOTIDE SEQUENCE [LARGE SCALE GENOMIC DNA]</scope>
    <source>
        <strain evidence="1 2">B035</strain>
    </source>
</reference>
<organism evidence="1 2">
    <name type="scientific">Corallococcus coralloides</name>
    <name type="common">Myxococcus coralloides</name>
    <dbReference type="NCBI Taxonomy" id="184914"/>
    <lineage>
        <taxon>Bacteria</taxon>
        <taxon>Pseudomonadati</taxon>
        <taxon>Myxococcota</taxon>
        <taxon>Myxococcia</taxon>
        <taxon>Myxococcales</taxon>
        <taxon>Cystobacterineae</taxon>
        <taxon>Myxococcaceae</taxon>
        <taxon>Corallococcus</taxon>
    </lineage>
</organism>
<dbReference type="AlphaFoldDB" id="A0A410RNL1"/>
<gene>
    <name evidence="1" type="ORF">EJ065_1818</name>
</gene>
<name>A0A410RNL1_CORCK</name>
<proteinExistence type="predicted"/>
<evidence type="ECO:0000313" key="2">
    <source>
        <dbReference type="Proteomes" id="UP000288758"/>
    </source>
</evidence>
<dbReference type="EMBL" id="CP034669">
    <property type="protein sequence ID" value="QAT83416.1"/>
    <property type="molecule type" value="Genomic_DNA"/>
</dbReference>
<evidence type="ECO:0000313" key="1">
    <source>
        <dbReference type="EMBL" id="QAT83416.1"/>
    </source>
</evidence>
<dbReference type="Proteomes" id="UP000288758">
    <property type="component" value="Chromosome"/>
</dbReference>
<sequence length="258" mass="28608">MPSTLPSLGWTTRSHARRGPCFSPWRSASVSPRPEPNARPSGVMRLMRFRRGAQFRAGTGWMARHSLPSRAAILIQGIRMSPSAVDYDSPRTSAGHIAQVEFKRVEAELMGGDATFFGTTYQARVIAYIYVHILAGMRLGWLSPVDDTPIAVSGETDGPGDDARIEFGDRHPAIEVQAKHGMTGGAKLQEMLARVRSRSQPDDLLKVVLVVDRSSSRWLYSTLPGDIERLRAGRHDALKSETVKLLRARSEITYPNWD</sequence>
<accession>A0A410RNL1</accession>
<protein>
    <submittedName>
        <fullName evidence="1">Signal transduction protein</fullName>
    </submittedName>
</protein>